<keyword evidence="6" id="KW-0347">Helicase</keyword>
<dbReference type="GO" id="GO:0005634">
    <property type="term" value="C:nucleus"/>
    <property type="evidence" value="ECO:0007669"/>
    <property type="project" value="UniProtKB-SubCell"/>
</dbReference>
<dbReference type="CDD" id="cd00873">
    <property type="entry name" value="KU80"/>
    <property type="match status" value="1"/>
</dbReference>
<evidence type="ECO:0000256" key="11">
    <source>
        <dbReference type="ARBA" id="ARBA00023242"/>
    </source>
</evidence>
<dbReference type="GO" id="GO:0004386">
    <property type="term" value="F:helicase activity"/>
    <property type="evidence" value="ECO:0007669"/>
    <property type="project" value="UniProtKB-KW"/>
</dbReference>
<keyword evidence="10" id="KW-0234">DNA repair</keyword>
<keyword evidence="5" id="KW-0378">Hydrolase</keyword>
<keyword evidence="9" id="KW-0233">DNA recombination</keyword>
<proteinExistence type="inferred from homology"/>
<dbReference type="SUPFAM" id="SSF101420">
    <property type="entry name" value="C-terminal domain of Ku80"/>
    <property type="match status" value="1"/>
</dbReference>
<comment type="similarity">
    <text evidence="2">Belongs to the ku80 family.</text>
</comment>
<dbReference type="Pfam" id="PF08785">
    <property type="entry name" value="Ku_PK_bind"/>
    <property type="match status" value="1"/>
</dbReference>
<dbReference type="InterPro" id="IPR014893">
    <property type="entry name" value="Ku_PK_bind"/>
</dbReference>
<dbReference type="EMBL" id="JBEDNZ010000017">
    <property type="protein sequence ID" value="KAL0821551.1"/>
    <property type="molecule type" value="Genomic_DNA"/>
</dbReference>
<dbReference type="InterPro" id="IPR024193">
    <property type="entry name" value="Ku80"/>
</dbReference>
<evidence type="ECO:0000256" key="5">
    <source>
        <dbReference type="ARBA" id="ARBA00022801"/>
    </source>
</evidence>
<reference evidence="14 15" key="1">
    <citation type="submission" date="2024-06" db="EMBL/GenBank/DDBJ databases">
        <title>A chromosome-level genome assembly of beet webworm, Loxostege sticticalis.</title>
        <authorList>
            <person name="Zhang Y."/>
        </authorList>
    </citation>
    <scope>NUCLEOTIDE SEQUENCE [LARGE SCALE GENOMIC DNA]</scope>
    <source>
        <strain evidence="14">AQ028</strain>
        <tissue evidence="14">Male pupae</tissue>
    </source>
</reference>
<evidence type="ECO:0000313" key="14">
    <source>
        <dbReference type="EMBL" id="KAL0821551.1"/>
    </source>
</evidence>
<accession>A0ABD0ST48</accession>
<evidence type="ECO:0000256" key="10">
    <source>
        <dbReference type="ARBA" id="ARBA00023204"/>
    </source>
</evidence>
<comment type="subcellular location">
    <subcellularLocation>
        <location evidence="1">Nucleus</location>
    </subcellularLocation>
</comment>
<dbReference type="InterPro" id="IPR036465">
    <property type="entry name" value="vWFA_dom_sf"/>
</dbReference>
<evidence type="ECO:0000259" key="13">
    <source>
        <dbReference type="SMART" id="SM00559"/>
    </source>
</evidence>
<dbReference type="Gene3D" id="1.10.1600.10">
    <property type="match status" value="1"/>
</dbReference>
<keyword evidence="7" id="KW-0067">ATP-binding</keyword>
<keyword evidence="3" id="KW-0547">Nucleotide-binding</keyword>
<organism evidence="14 15">
    <name type="scientific">Loxostege sticticalis</name>
    <name type="common">Beet webworm moth</name>
    <dbReference type="NCBI Taxonomy" id="481309"/>
    <lineage>
        <taxon>Eukaryota</taxon>
        <taxon>Metazoa</taxon>
        <taxon>Ecdysozoa</taxon>
        <taxon>Arthropoda</taxon>
        <taxon>Hexapoda</taxon>
        <taxon>Insecta</taxon>
        <taxon>Pterygota</taxon>
        <taxon>Neoptera</taxon>
        <taxon>Endopterygota</taxon>
        <taxon>Lepidoptera</taxon>
        <taxon>Glossata</taxon>
        <taxon>Ditrysia</taxon>
        <taxon>Pyraloidea</taxon>
        <taxon>Crambidae</taxon>
        <taxon>Pyraustinae</taxon>
        <taxon>Loxostege</taxon>
    </lineage>
</organism>
<dbReference type="GO" id="GO:0016787">
    <property type="term" value="F:hydrolase activity"/>
    <property type="evidence" value="ECO:0007669"/>
    <property type="project" value="UniProtKB-KW"/>
</dbReference>
<gene>
    <name evidence="14" type="ORF">ABMA28_005005</name>
</gene>
<evidence type="ECO:0000256" key="3">
    <source>
        <dbReference type="ARBA" id="ARBA00022741"/>
    </source>
</evidence>
<keyword evidence="11" id="KW-0539">Nucleus</keyword>
<dbReference type="InterPro" id="IPR005161">
    <property type="entry name" value="Ku_N"/>
</dbReference>
<dbReference type="AlphaFoldDB" id="A0ABD0ST48"/>
<evidence type="ECO:0000256" key="7">
    <source>
        <dbReference type="ARBA" id="ARBA00022840"/>
    </source>
</evidence>
<dbReference type="Gene3D" id="3.40.50.410">
    <property type="entry name" value="von Willebrand factor, type A domain"/>
    <property type="match status" value="1"/>
</dbReference>
<dbReference type="GO" id="GO:0005524">
    <property type="term" value="F:ATP binding"/>
    <property type="evidence" value="ECO:0007669"/>
    <property type="project" value="UniProtKB-KW"/>
</dbReference>
<dbReference type="GO" id="GO:0006302">
    <property type="term" value="P:double-strand break repair"/>
    <property type="evidence" value="ECO:0007669"/>
    <property type="project" value="UniProtKB-ARBA"/>
</dbReference>
<dbReference type="Gene3D" id="2.40.290.10">
    <property type="match status" value="1"/>
</dbReference>
<protein>
    <recommendedName>
        <fullName evidence="13">Ku domain-containing protein</fullName>
    </recommendedName>
</protein>
<feature type="region of interest" description="Disordered" evidence="12">
    <location>
        <begin position="522"/>
        <end position="554"/>
    </location>
</feature>
<evidence type="ECO:0000256" key="12">
    <source>
        <dbReference type="SAM" id="MobiDB-lite"/>
    </source>
</evidence>
<evidence type="ECO:0000256" key="4">
    <source>
        <dbReference type="ARBA" id="ARBA00022763"/>
    </source>
</evidence>
<sequence>MPPKVDQAAILILDIGRNVSTSDEKGRKSFFEEAKECVARVIERKIMSQDKNLLGVMLLGSKKTQNNMAEQCDGAFRHIEFLAELQAPTWKMIRDLPEKPTKSRGDWMDALVVAADHFKNGLSQVKVNSKKIILMTNFMCPTCLDENDIEKILNGFTEEEFELDVIGPDIYDESLKSEDIQLARKFVETTNGETATFEYAMQSCLLFHKKRTVNPFPWNVDLSIGPNIKIPVSSYIRLRDEPAVKTWLKAVKDPVTLTASSTEGIMSHKMHINTENQEVVEPDSVIKGYHYGQQIIPFAECDKSLLYEPGEKSLSLYGFTDASNINWQCLSGDGLAYIFGRKGDNKAKLAIRCLIECLHEMSLVGIVRRVYNKGNAPKMFAILPVIDTNNYVCLSMIPLCYKEEIKYMAFPPTNLKRYACCKEQVDGFKELIKAMDLMKAYDDTYEGTEAFPIAETVSPSVQYVLDCIAFRALNPGKPLPEPRDDILTLFKIPPLVQKRSKEPIEKLKNLFTLTKVEAKTMDRKKTQQQVDADMNDQNPEIKPDNQSNDGDMPTIQLPVTKKSNTITKIGTIDPVNDFKLLISNGTPLIDLIPEMAKVIENIVDCSFDGTYTKALEAMKHLRQECVKADPAPYNNWLQKFKKELTDRQKDDVLSLINDNQLNFILKAENSSSTHENVDSSQSQLYENDTVPDATELTMDTEINDLFDEM</sequence>
<dbReference type="InterPro" id="IPR016194">
    <property type="entry name" value="SPOC-like_C_dom_sf"/>
</dbReference>
<dbReference type="SUPFAM" id="SSF53300">
    <property type="entry name" value="vWA-like"/>
    <property type="match status" value="1"/>
</dbReference>
<dbReference type="Pfam" id="PF03731">
    <property type="entry name" value="Ku_N"/>
    <property type="match status" value="1"/>
</dbReference>
<dbReference type="SMART" id="SM00559">
    <property type="entry name" value="Ku78"/>
    <property type="match status" value="1"/>
</dbReference>
<evidence type="ECO:0000256" key="1">
    <source>
        <dbReference type="ARBA" id="ARBA00004123"/>
    </source>
</evidence>
<evidence type="ECO:0000313" key="15">
    <source>
        <dbReference type="Proteomes" id="UP001549921"/>
    </source>
</evidence>
<feature type="compositionally biased region" description="Polar residues" evidence="12">
    <location>
        <begin position="527"/>
        <end position="549"/>
    </location>
</feature>
<feature type="domain" description="Ku" evidence="13">
    <location>
        <begin position="277"/>
        <end position="416"/>
    </location>
</feature>
<evidence type="ECO:0000256" key="6">
    <source>
        <dbReference type="ARBA" id="ARBA00022806"/>
    </source>
</evidence>
<evidence type="ECO:0000256" key="2">
    <source>
        <dbReference type="ARBA" id="ARBA00007726"/>
    </source>
</evidence>
<dbReference type="PANTHER" id="PTHR12604">
    <property type="entry name" value="KU AUTOANTIGEN DNA HELICASE"/>
    <property type="match status" value="1"/>
</dbReference>
<dbReference type="Pfam" id="PF02735">
    <property type="entry name" value="Ku"/>
    <property type="match status" value="1"/>
</dbReference>
<dbReference type="PANTHER" id="PTHR12604:SF4">
    <property type="entry name" value="X-RAY REPAIR CROSS-COMPLEMENTING PROTEIN 5"/>
    <property type="match status" value="1"/>
</dbReference>
<name>A0ABD0ST48_LOXSC</name>
<evidence type="ECO:0000256" key="8">
    <source>
        <dbReference type="ARBA" id="ARBA00023125"/>
    </source>
</evidence>
<dbReference type="GO" id="GO:0032991">
    <property type="term" value="C:protein-containing complex"/>
    <property type="evidence" value="ECO:0007669"/>
    <property type="project" value="UniProtKB-ARBA"/>
</dbReference>
<keyword evidence="4" id="KW-0227">DNA damage</keyword>
<evidence type="ECO:0000256" key="9">
    <source>
        <dbReference type="ARBA" id="ARBA00023172"/>
    </source>
</evidence>
<comment type="caution">
    <text evidence="14">The sequence shown here is derived from an EMBL/GenBank/DDBJ whole genome shotgun (WGS) entry which is preliminary data.</text>
</comment>
<dbReference type="InterPro" id="IPR036494">
    <property type="entry name" value="Ku_C_sf"/>
</dbReference>
<keyword evidence="8" id="KW-0238">DNA-binding</keyword>
<dbReference type="InterPro" id="IPR006164">
    <property type="entry name" value="DNA_bd_Ku70/Ku80"/>
</dbReference>
<dbReference type="Proteomes" id="UP001549921">
    <property type="component" value="Unassembled WGS sequence"/>
</dbReference>
<dbReference type="SUPFAM" id="SSF100939">
    <property type="entry name" value="SPOC domain-like"/>
    <property type="match status" value="1"/>
</dbReference>
<dbReference type="Gene3D" id="1.25.40.240">
    <property type="entry name" value="Ku, C-terminal domain"/>
    <property type="match status" value="1"/>
</dbReference>
<dbReference type="GO" id="GO:0003677">
    <property type="term" value="F:DNA binding"/>
    <property type="evidence" value="ECO:0007669"/>
    <property type="project" value="UniProtKB-KW"/>
</dbReference>
<dbReference type="GO" id="GO:0006310">
    <property type="term" value="P:DNA recombination"/>
    <property type="evidence" value="ECO:0007669"/>
    <property type="project" value="UniProtKB-KW"/>
</dbReference>